<dbReference type="InterPro" id="IPR052387">
    <property type="entry name" value="Fibrocystin"/>
</dbReference>
<dbReference type="InterPro" id="IPR014756">
    <property type="entry name" value="Ig_E-set"/>
</dbReference>
<sequence length="334" mass="36808">MRHLPLHLPLTFWIFLCNSAGAQRVTNVSPKYGSLNGGTRLTIAGQGFAQANQFNLNSNDPNFGNSVTLVSRTRSIPCDVERDSSHSAQIMCYTRAMPEDDYEVRVSVDGVAIPSSMICNGNQWSYWCMFYSRSVRTPTIQSIRPLSGPPGTVVTLRGRIFTDVYGSNTDKSSNGLDVRFLRTYMGGMTCELLKPNSDEKYGLYLDSDTSQMGYMSCRMTGTYIGHHNLSYILDSDYGRSLPDFGVFSISAVNQIAMFQTYAEVTGVSPSDGSMLGGTLLTIQGNYFDETDQPARVLVGGQECQIKSVMNEGIVCVTPAYERTNMTVFPGEELI</sequence>
<dbReference type="AlphaFoldDB" id="A0A553N022"/>
<dbReference type="STRING" id="623744.A0A553N022"/>
<comment type="caution">
    <text evidence="4">The sequence shown here is derived from an EMBL/GenBank/DDBJ whole genome shotgun (WGS) entry which is preliminary data.</text>
</comment>
<dbReference type="SMART" id="SM00429">
    <property type="entry name" value="IPT"/>
    <property type="match status" value="3"/>
</dbReference>
<dbReference type="CDD" id="cd00603">
    <property type="entry name" value="IPT_PCSR"/>
    <property type="match status" value="3"/>
</dbReference>
<dbReference type="InterPro" id="IPR002909">
    <property type="entry name" value="IPT_dom"/>
</dbReference>
<dbReference type="InterPro" id="IPR013783">
    <property type="entry name" value="Ig-like_fold"/>
</dbReference>
<dbReference type="FunFam" id="2.60.40.10:FF:000857">
    <property type="entry name" value="PKHD1 like 1"/>
    <property type="match status" value="1"/>
</dbReference>
<proteinExistence type="predicted"/>
<dbReference type="PANTHER" id="PTHR46769:SF2">
    <property type="entry name" value="FIBROCYSTIN-L ISOFORM 2 PRECURSOR-RELATED"/>
    <property type="match status" value="1"/>
</dbReference>
<dbReference type="Gene3D" id="2.60.40.10">
    <property type="entry name" value="Immunoglobulins"/>
    <property type="match status" value="3"/>
</dbReference>
<evidence type="ECO:0000256" key="2">
    <source>
        <dbReference type="SAM" id="SignalP"/>
    </source>
</evidence>
<keyword evidence="1 2" id="KW-0732">Signal</keyword>
<feature type="chain" id="PRO_5021774831" description="IPT/TIG domain-containing protein" evidence="2">
    <location>
        <begin position="23"/>
        <end position="334"/>
    </location>
</feature>
<dbReference type="OrthoDB" id="120976at2759"/>
<feature type="signal peptide" evidence="2">
    <location>
        <begin position="1"/>
        <end position="22"/>
    </location>
</feature>
<organism evidence="4 5">
    <name type="scientific">Danionella cerebrum</name>
    <dbReference type="NCBI Taxonomy" id="2873325"/>
    <lineage>
        <taxon>Eukaryota</taxon>
        <taxon>Metazoa</taxon>
        <taxon>Chordata</taxon>
        <taxon>Craniata</taxon>
        <taxon>Vertebrata</taxon>
        <taxon>Euteleostomi</taxon>
        <taxon>Actinopterygii</taxon>
        <taxon>Neopterygii</taxon>
        <taxon>Teleostei</taxon>
        <taxon>Ostariophysi</taxon>
        <taxon>Cypriniformes</taxon>
        <taxon>Danionidae</taxon>
        <taxon>Danioninae</taxon>
        <taxon>Danionella</taxon>
    </lineage>
</organism>
<evidence type="ECO:0000256" key="1">
    <source>
        <dbReference type="ARBA" id="ARBA00022729"/>
    </source>
</evidence>
<feature type="domain" description="IPT/TIG" evidence="3">
    <location>
        <begin position="22"/>
        <end position="127"/>
    </location>
</feature>
<feature type="domain" description="IPT/TIG" evidence="3">
    <location>
        <begin position="263"/>
        <end position="334"/>
    </location>
</feature>
<dbReference type="PANTHER" id="PTHR46769">
    <property type="entry name" value="POLYCYSTIC KIDNEY AND HEPATIC DISEASE 1 (AUTOSOMAL RECESSIVE)-LIKE 1"/>
    <property type="match status" value="1"/>
</dbReference>
<evidence type="ECO:0000313" key="4">
    <source>
        <dbReference type="EMBL" id="TRY58768.1"/>
    </source>
</evidence>
<name>A0A553N022_9TELE</name>
<protein>
    <recommendedName>
        <fullName evidence="3">IPT/TIG domain-containing protein</fullName>
    </recommendedName>
</protein>
<dbReference type="SUPFAM" id="SSF81296">
    <property type="entry name" value="E set domains"/>
    <property type="match status" value="3"/>
</dbReference>
<dbReference type="EMBL" id="SRMA01027169">
    <property type="protein sequence ID" value="TRY58768.1"/>
    <property type="molecule type" value="Genomic_DNA"/>
</dbReference>
<evidence type="ECO:0000259" key="3">
    <source>
        <dbReference type="SMART" id="SM00429"/>
    </source>
</evidence>
<keyword evidence="5" id="KW-1185">Reference proteome</keyword>
<dbReference type="Pfam" id="PF01833">
    <property type="entry name" value="TIG"/>
    <property type="match status" value="3"/>
</dbReference>
<dbReference type="FunFam" id="2.60.40.10:FF:001292">
    <property type="entry name" value="PKHD1 like 1"/>
    <property type="match status" value="1"/>
</dbReference>
<evidence type="ECO:0000313" key="5">
    <source>
        <dbReference type="Proteomes" id="UP000316079"/>
    </source>
</evidence>
<feature type="domain" description="IPT/TIG" evidence="3">
    <location>
        <begin position="137"/>
        <end position="226"/>
    </location>
</feature>
<dbReference type="GO" id="GO:0007399">
    <property type="term" value="P:nervous system development"/>
    <property type="evidence" value="ECO:0007669"/>
    <property type="project" value="UniProtKB-ARBA"/>
</dbReference>
<gene>
    <name evidence="4" type="ORF">DNTS_034597</name>
</gene>
<reference evidence="4 5" key="1">
    <citation type="journal article" date="2019" name="Sci. Data">
        <title>Hybrid genome assembly and annotation of Danionella translucida.</title>
        <authorList>
            <person name="Kadobianskyi M."/>
            <person name="Schulze L."/>
            <person name="Schuelke M."/>
            <person name="Judkewitz B."/>
        </authorList>
    </citation>
    <scope>NUCLEOTIDE SEQUENCE [LARGE SCALE GENOMIC DNA]</scope>
    <source>
        <strain evidence="4 5">Bolton</strain>
    </source>
</reference>
<accession>A0A553N022</accession>
<dbReference type="Proteomes" id="UP000316079">
    <property type="component" value="Unassembled WGS sequence"/>
</dbReference>